<dbReference type="RefSeq" id="WP_242867702.1">
    <property type="nucleotide sequence ID" value="NZ_KQ959848.1"/>
</dbReference>
<gene>
    <name evidence="8" type="ORF">HMPREF1866_02701</name>
</gene>
<dbReference type="GO" id="GO:0016740">
    <property type="term" value="F:transferase activity"/>
    <property type="evidence" value="ECO:0007669"/>
    <property type="project" value="UniProtKB-KW"/>
</dbReference>
<dbReference type="AlphaFoldDB" id="A0A133ZCK5"/>
<accession>A0A133ZCK5</accession>
<dbReference type="Proteomes" id="UP000070394">
    <property type="component" value="Unassembled WGS sequence"/>
</dbReference>
<keyword evidence="4 6" id="KW-0573">Peptidoglycan synthesis</keyword>
<comment type="pathway">
    <text evidence="1 6">Cell wall biogenesis; peptidoglycan biosynthesis.</text>
</comment>
<dbReference type="PANTHER" id="PTHR36699:SF1">
    <property type="entry name" value="L,D-TRANSPEPTIDASE YAFK-RELATED"/>
    <property type="match status" value="1"/>
</dbReference>
<feature type="domain" description="L,D-TPase catalytic" evidence="7">
    <location>
        <begin position="71"/>
        <end position="221"/>
    </location>
</feature>
<evidence type="ECO:0000256" key="3">
    <source>
        <dbReference type="ARBA" id="ARBA00022960"/>
    </source>
</evidence>
<proteinExistence type="predicted"/>
<dbReference type="PANTHER" id="PTHR36699">
    <property type="entry name" value="LD-TRANSPEPTIDASE"/>
    <property type="match status" value="1"/>
</dbReference>
<dbReference type="PATRIC" id="fig|467210.3.peg.2676"/>
<name>A0A133ZCK5_9FIRM</name>
<evidence type="ECO:0000313" key="9">
    <source>
        <dbReference type="Proteomes" id="UP000070394"/>
    </source>
</evidence>
<sequence>MNKGKNMGTKNNTALIILLMFTILINLDSYAATVTKVNTHMYEQTSAEISDLQETEKMGQSELHTENEPPNRIYVSKTKKELTLYVDNKEIGTWECSLGTNTENGNKEVEGDRITPTGDYYICVRNNKSAYHLSLGLSYPDKSDADRGFLQGIITQAQRDAIYSAIDSKRCPPWDTALGGHIMIHGNYHEGISTAGCIAVSDSVMDILWPYGEIGIKVTIGA</sequence>
<feature type="active site" description="Nucleophile" evidence="6">
    <location>
        <position position="197"/>
    </location>
</feature>
<evidence type="ECO:0000256" key="2">
    <source>
        <dbReference type="ARBA" id="ARBA00022679"/>
    </source>
</evidence>
<reference evidence="9" key="1">
    <citation type="submission" date="2016-01" db="EMBL/GenBank/DDBJ databases">
        <authorList>
            <person name="Mitreva M."/>
            <person name="Pepin K.H."/>
            <person name="Mihindukulasuriya K.A."/>
            <person name="Fulton R."/>
            <person name="Fronick C."/>
            <person name="O'Laughlin M."/>
            <person name="Miner T."/>
            <person name="Herter B."/>
            <person name="Rosa B.A."/>
            <person name="Cordes M."/>
            <person name="Tomlinson C."/>
            <person name="Wollam A."/>
            <person name="Palsikar V.B."/>
            <person name="Mardis E.R."/>
            <person name="Wilson R.K."/>
        </authorList>
    </citation>
    <scope>NUCLEOTIDE SEQUENCE [LARGE SCALE GENOMIC DNA]</scope>
    <source>
        <strain evidence="9">DNF00896</strain>
    </source>
</reference>
<dbReference type="EMBL" id="LSDA01000141">
    <property type="protein sequence ID" value="KXB53172.1"/>
    <property type="molecule type" value="Genomic_DNA"/>
</dbReference>
<dbReference type="Gene3D" id="2.40.440.10">
    <property type="entry name" value="L,D-transpeptidase catalytic domain-like"/>
    <property type="match status" value="1"/>
</dbReference>
<dbReference type="GO" id="GO:0009252">
    <property type="term" value="P:peptidoglycan biosynthetic process"/>
    <property type="evidence" value="ECO:0007669"/>
    <property type="project" value="UniProtKB-UniPathway"/>
</dbReference>
<evidence type="ECO:0000256" key="4">
    <source>
        <dbReference type="ARBA" id="ARBA00022984"/>
    </source>
</evidence>
<dbReference type="STRING" id="467210.HMPREF1866_02701"/>
<keyword evidence="9" id="KW-1185">Reference proteome</keyword>
<dbReference type="PROSITE" id="PS52029">
    <property type="entry name" value="LD_TPASE"/>
    <property type="match status" value="1"/>
</dbReference>
<dbReference type="GO" id="GO:0071555">
    <property type="term" value="P:cell wall organization"/>
    <property type="evidence" value="ECO:0007669"/>
    <property type="project" value="UniProtKB-UniRule"/>
</dbReference>
<dbReference type="CDD" id="cd16913">
    <property type="entry name" value="YkuD_like"/>
    <property type="match status" value="1"/>
</dbReference>
<keyword evidence="5 6" id="KW-0961">Cell wall biogenesis/degradation</keyword>
<evidence type="ECO:0000256" key="6">
    <source>
        <dbReference type="PROSITE-ProRule" id="PRU01373"/>
    </source>
</evidence>
<dbReference type="Pfam" id="PF03734">
    <property type="entry name" value="YkuD"/>
    <property type="match status" value="1"/>
</dbReference>
<protein>
    <recommendedName>
        <fullName evidence="7">L,D-TPase catalytic domain-containing protein</fullName>
    </recommendedName>
</protein>
<dbReference type="InterPro" id="IPR005490">
    <property type="entry name" value="LD_TPept_cat_dom"/>
</dbReference>
<comment type="caution">
    <text evidence="8">The sequence shown here is derived from an EMBL/GenBank/DDBJ whole genome shotgun (WGS) entry which is preliminary data.</text>
</comment>
<keyword evidence="2" id="KW-0808">Transferase</keyword>
<evidence type="ECO:0000256" key="1">
    <source>
        <dbReference type="ARBA" id="ARBA00004752"/>
    </source>
</evidence>
<evidence type="ECO:0000259" key="7">
    <source>
        <dbReference type="PROSITE" id="PS52029"/>
    </source>
</evidence>
<evidence type="ECO:0000313" key="8">
    <source>
        <dbReference type="EMBL" id="KXB53172.1"/>
    </source>
</evidence>
<feature type="active site" description="Proton donor/acceptor" evidence="6">
    <location>
        <position position="185"/>
    </location>
</feature>
<evidence type="ECO:0000256" key="5">
    <source>
        <dbReference type="ARBA" id="ARBA00023316"/>
    </source>
</evidence>
<organism evidence="8 9">
    <name type="scientific">Lachnoanaerobaculum saburreum</name>
    <dbReference type="NCBI Taxonomy" id="467210"/>
    <lineage>
        <taxon>Bacteria</taxon>
        <taxon>Bacillati</taxon>
        <taxon>Bacillota</taxon>
        <taxon>Clostridia</taxon>
        <taxon>Lachnospirales</taxon>
        <taxon>Lachnospiraceae</taxon>
        <taxon>Lachnoanaerobaculum</taxon>
    </lineage>
</organism>
<dbReference type="GO" id="GO:0008360">
    <property type="term" value="P:regulation of cell shape"/>
    <property type="evidence" value="ECO:0007669"/>
    <property type="project" value="UniProtKB-UniRule"/>
</dbReference>
<dbReference type="InterPro" id="IPR038063">
    <property type="entry name" value="Transpep_catalytic_dom"/>
</dbReference>
<dbReference type="UniPathway" id="UPA00219"/>
<keyword evidence="3 6" id="KW-0133">Cell shape</keyword>
<dbReference type="SUPFAM" id="SSF141523">
    <property type="entry name" value="L,D-transpeptidase catalytic domain-like"/>
    <property type="match status" value="1"/>
</dbReference>